<dbReference type="InterPro" id="IPR016202">
    <property type="entry name" value="DNase_I"/>
</dbReference>
<accession>A0A378U2K0</accession>
<dbReference type="GO" id="GO:0004536">
    <property type="term" value="F:DNA nuclease activity"/>
    <property type="evidence" value="ECO:0007669"/>
    <property type="project" value="InterPro"/>
</dbReference>
<dbReference type="RefSeq" id="WP_115092215.1">
    <property type="nucleotide sequence ID" value="NZ_CP068107.1"/>
</dbReference>
<evidence type="ECO:0000256" key="1">
    <source>
        <dbReference type="ARBA" id="ARBA00007359"/>
    </source>
</evidence>
<protein>
    <submittedName>
        <fullName evidence="5">Uncharacterized protein conserved in bacteria</fullName>
    </submittedName>
</protein>
<dbReference type="GO" id="GO:0006308">
    <property type="term" value="P:DNA catabolic process"/>
    <property type="evidence" value="ECO:0007669"/>
    <property type="project" value="InterPro"/>
</dbReference>
<proteinExistence type="inferred from homology"/>
<dbReference type="PANTHER" id="PTHR11371">
    <property type="entry name" value="DEOXYRIBONUCLEASE"/>
    <property type="match status" value="1"/>
</dbReference>
<organism evidence="5 6">
    <name type="scientific">Myroides odoratus</name>
    <name type="common">Flavobacterium odoratum</name>
    <dbReference type="NCBI Taxonomy" id="256"/>
    <lineage>
        <taxon>Bacteria</taxon>
        <taxon>Pseudomonadati</taxon>
        <taxon>Bacteroidota</taxon>
        <taxon>Flavobacteriia</taxon>
        <taxon>Flavobacteriales</taxon>
        <taxon>Flavobacteriaceae</taxon>
        <taxon>Myroides</taxon>
    </lineage>
</organism>
<keyword evidence="6" id="KW-1185">Reference proteome</keyword>
<dbReference type="InterPro" id="IPR005135">
    <property type="entry name" value="Endo/exonuclease/phosphatase"/>
</dbReference>
<feature type="domain" description="Endonuclease/exonuclease/phosphatase" evidence="4">
    <location>
        <begin position="27"/>
        <end position="262"/>
    </location>
</feature>
<dbReference type="Proteomes" id="UP000255024">
    <property type="component" value="Unassembled WGS sequence"/>
</dbReference>
<dbReference type="AlphaFoldDB" id="A0A378U2K0"/>
<evidence type="ECO:0000256" key="2">
    <source>
        <dbReference type="ARBA" id="ARBA00022722"/>
    </source>
</evidence>
<evidence type="ECO:0000313" key="6">
    <source>
        <dbReference type="Proteomes" id="UP000255024"/>
    </source>
</evidence>
<reference evidence="5 6" key="1">
    <citation type="submission" date="2018-06" db="EMBL/GenBank/DDBJ databases">
        <authorList>
            <consortium name="Pathogen Informatics"/>
            <person name="Doyle S."/>
        </authorList>
    </citation>
    <scope>NUCLEOTIDE SEQUENCE [LARGE SCALE GENOMIC DNA]</scope>
    <source>
        <strain evidence="5 6">NCTC11179</strain>
    </source>
</reference>
<keyword evidence="2" id="KW-0540">Nuclease</keyword>
<dbReference type="Pfam" id="PF03372">
    <property type="entry name" value="Exo_endo_phos"/>
    <property type="match status" value="1"/>
</dbReference>
<evidence type="ECO:0000259" key="4">
    <source>
        <dbReference type="Pfam" id="PF03372"/>
    </source>
</evidence>
<keyword evidence="3" id="KW-0378">Hydrolase</keyword>
<comment type="similarity">
    <text evidence="1">Belongs to the DNase I family.</text>
</comment>
<evidence type="ECO:0000256" key="3">
    <source>
        <dbReference type="ARBA" id="ARBA00022801"/>
    </source>
</evidence>
<dbReference type="SMART" id="SM00476">
    <property type="entry name" value="DNaseIc"/>
    <property type="match status" value="1"/>
</dbReference>
<dbReference type="CDD" id="cd10283">
    <property type="entry name" value="MnuA_DNase1-like"/>
    <property type="match status" value="1"/>
</dbReference>
<gene>
    <name evidence="5" type="ORF">NCTC11179_03001</name>
</gene>
<dbReference type="InterPro" id="IPR036691">
    <property type="entry name" value="Endo/exonu/phosph_ase_sf"/>
</dbReference>
<dbReference type="GO" id="GO:0016787">
    <property type="term" value="F:hydrolase activity"/>
    <property type="evidence" value="ECO:0007669"/>
    <property type="project" value="UniProtKB-KW"/>
</dbReference>
<name>A0A378U2K0_MYROD</name>
<dbReference type="EMBL" id="UGQL01000002">
    <property type="protein sequence ID" value="STZ69495.1"/>
    <property type="molecule type" value="Genomic_DNA"/>
</dbReference>
<dbReference type="SUPFAM" id="SSF56219">
    <property type="entry name" value="DNase I-like"/>
    <property type="match status" value="1"/>
</dbReference>
<evidence type="ECO:0000313" key="5">
    <source>
        <dbReference type="EMBL" id="STZ69495.1"/>
    </source>
</evidence>
<dbReference type="PANTHER" id="PTHR11371:SF31">
    <property type="entry name" value="EXTRACELLULAR NUCLEASE"/>
    <property type="match status" value="1"/>
</dbReference>
<sequence length="270" mass="31322">MPRLFKTALVFLLVLAPLLLFSQVKIMTWNLKNVGSSKTEENISYIAQIMKQADVVAIQEIVTNPSGAQTILALHEELNRKSGAKWDYVLSDPTVSSPYRSERYAYLWKTKQLKLQKKAFLEPTYQMEIEREPYMATFQYKDFQFTLVSLHALPKKHQPEQEIKYLKFLPALYENKNLIFLGDFNTPESNSVFNPLKKQGYTPVFTNQKTSLRQKCIKGDCLASEYDNIFLQQELFTVKTAKAILFFEDFETIKEANKVSDHIPLLIEIE</sequence>
<dbReference type="Gene3D" id="3.60.10.10">
    <property type="entry name" value="Endonuclease/exonuclease/phosphatase"/>
    <property type="match status" value="1"/>
</dbReference>